<dbReference type="AlphaFoldDB" id="A0A0R1YHP4"/>
<evidence type="ECO:0000313" key="1">
    <source>
        <dbReference type="EMBL" id="KRM41911.1"/>
    </source>
</evidence>
<proteinExistence type="predicted"/>
<dbReference type="PATRIC" id="fig|1423786.4.peg.2107"/>
<dbReference type="RefSeq" id="WP_054736435.1">
    <property type="nucleotide sequence ID" value="NZ_AZFZ01000047.1"/>
</dbReference>
<evidence type="ECO:0000313" key="2">
    <source>
        <dbReference type="Proteomes" id="UP000051010"/>
    </source>
</evidence>
<dbReference type="EMBL" id="AZFZ01000047">
    <property type="protein sequence ID" value="KRM41911.1"/>
    <property type="molecule type" value="Genomic_DNA"/>
</dbReference>
<name>A0A0R1YHP4_9LACO</name>
<dbReference type="Proteomes" id="UP000051010">
    <property type="component" value="Unassembled WGS sequence"/>
</dbReference>
<protein>
    <submittedName>
        <fullName evidence="1">Uncharacterized protein</fullName>
    </submittedName>
</protein>
<reference evidence="1 2" key="1">
    <citation type="journal article" date="2015" name="Genome Announc.">
        <title>Expanding the biotechnology potential of lactobacilli through comparative genomics of 213 strains and associated genera.</title>
        <authorList>
            <person name="Sun Z."/>
            <person name="Harris H.M."/>
            <person name="McCann A."/>
            <person name="Guo C."/>
            <person name="Argimon S."/>
            <person name="Zhang W."/>
            <person name="Yang X."/>
            <person name="Jeffery I.B."/>
            <person name="Cooney J.C."/>
            <person name="Kagawa T.F."/>
            <person name="Liu W."/>
            <person name="Song Y."/>
            <person name="Salvetti E."/>
            <person name="Wrobel A."/>
            <person name="Rasinkangas P."/>
            <person name="Parkhill J."/>
            <person name="Rea M.C."/>
            <person name="O'Sullivan O."/>
            <person name="Ritari J."/>
            <person name="Douillard F.P."/>
            <person name="Paul Ross R."/>
            <person name="Yang R."/>
            <person name="Briner A.E."/>
            <person name="Felis G.E."/>
            <person name="de Vos W.M."/>
            <person name="Barrangou R."/>
            <person name="Klaenhammer T.R."/>
            <person name="Caufield P.W."/>
            <person name="Cui Y."/>
            <person name="Zhang H."/>
            <person name="O'Toole P.W."/>
        </authorList>
    </citation>
    <scope>NUCLEOTIDE SEQUENCE [LARGE SCALE GENOMIC DNA]</scope>
    <source>
        <strain evidence="1 2">DSM 18390</strain>
    </source>
</reference>
<accession>A0A0R1YHP4</accession>
<organism evidence="1 2">
    <name type="scientific">Lentilactobacillus parafarraginis DSM 18390 = JCM 14109</name>
    <dbReference type="NCBI Taxonomy" id="1423786"/>
    <lineage>
        <taxon>Bacteria</taxon>
        <taxon>Bacillati</taxon>
        <taxon>Bacillota</taxon>
        <taxon>Bacilli</taxon>
        <taxon>Lactobacillales</taxon>
        <taxon>Lactobacillaceae</taxon>
        <taxon>Lentilactobacillus</taxon>
    </lineage>
</organism>
<gene>
    <name evidence="1" type="ORF">FD47_GL002002</name>
</gene>
<comment type="caution">
    <text evidence="1">The sequence shown here is derived from an EMBL/GenBank/DDBJ whole genome shotgun (WGS) entry which is preliminary data.</text>
</comment>
<sequence length="133" mass="15024">MEDNIKLGDPIFNQMLFVLDKPVTEANHKDYRYENEELLQISDGIWAMPAYMKDDDDFSLFFIVTEIDDGNTVIAFSQGEKKGADFSLSDPMVTGEGLNRLTAHDKDKAASILHFLNMISKAAEGNWRMVEGN</sequence>